<reference evidence="3 4" key="1">
    <citation type="journal article" date="2011" name="Proc. Natl. Acad. Sci. U.S.A.">
        <title>Evolutionary erosion of yeast sex chromosomes by mating-type switching accidents.</title>
        <authorList>
            <person name="Gordon J.L."/>
            <person name="Armisen D."/>
            <person name="Proux-Wera E."/>
            <person name="Oheigeartaigh S.S."/>
            <person name="Byrne K.P."/>
            <person name="Wolfe K.H."/>
        </authorList>
    </citation>
    <scope>NUCLEOTIDE SEQUENCE [LARGE SCALE GENOMIC DNA]</scope>
    <source>
        <strain evidence="4">ATCC MYA-139 / BCRC 22969 / CBS 8797 / CCRC 22969 / KCTC 17520 / NBRC 10181 / NCYC 3082</strain>
    </source>
</reference>
<dbReference type="GO" id="GO:0016567">
    <property type="term" value="P:protein ubiquitination"/>
    <property type="evidence" value="ECO:0007669"/>
    <property type="project" value="TreeGrafter"/>
</dbReference>
<keyword evidence="2" id="KW-1133">Transmembrane helix</keyword>
<dbReference type="eggNOG" id="ENOG502S2K4">
    <property type="taxonomic scope" value="Eukaryota"/>
</dbReference>
<evidence type="ECO:0000256" key="1">
    <source>
        <dbReference type="SAM" id="MobiDB-lite"/>
    </source>
</evidence>
<dbReference type="HOGENOM" id="CLU_026112_0_0_1"/>
<feature type="transmembrane region" description="Helical" evidence="2">
    <location>
        <begin position="162"/>
        <end position="183"/>
    </location>
</feature>
<dbReference type="AlphaFoldDB" id="J7S6P7"/>
<keyword evidence="2" id="KW-0812">Transmembrane</keyword>
<dbReference type="PANTHER" id="PTHR22696:SF1">
    <property type="entry name" value="E3 UBIQUITIN-PROTEIN LIGASE RNF26"/>
    <property type="match status" value="1"/>
</dbReference>
<reference evidence="4" key="2">
    <citation type="submission" date="2012-08" db="EMBL/GenBank/DDBJ databases">
        <title>Genome sequence of Kazachstania naganishii.</title>
        <authorList>
            <person name="Gordon J.L."/>
            <person name="Armisen D."/>
            <person name="Proux-Wera E."/>
            <person name="OhEigeartaigh S.S."/>
            <person name="Byrne K.P."/>
            <person name="Wolfe K.H."/>
        </authorList>
    </citation>
    <scope>NUCLEOTIDE SEQUENCE [LARGE SCALE GENOMIC DNA]</scope>
    <source>
        <strain evidence="4">ATCC MYA-139 / BCRC 22969 / CBS 8797 / CCRC 22969 / KCTC 17520 / NBRC 10181 / NCYC 3082</strain>
    </source>
</reference>
<dbReference type="Proteomes" id="UP000006310">
    <property type="component" value="Chromosome 5"/>
</dbReference>
<accession>J7S6P7</accession>
<feature type="compositionally biased region" description="Polar residues" evidence="1">
    <location>
        <begin position="497"/>
        <end position="509"/>
    </location>
</feature>
<dbReference type="InterPro" id="IPR013083">
    <property type="entry name" value="Znf_RING/FYVE/PHD"/>
</dbReference>
<dbReference type="KEGG" id="kng:KNAG_0E02280"/>
<evidence type="ECO:0000313" key="4">
    <source>
        <dbReference type="Proteomes" id="UP000006310"/>
    </source>
</evidence>
<evidence type="ECO:0000313" key="3">
    <source>
        <dbReference type="EMBL" id="CCK70489.1"/>
    </source>
</evidence>
<feature type="transmembrane region" description="Helical" evidence="2">
    <location>
        <begin position="80"/>
        <end position="102"/>
    </location>
</feature>
<dbReference type="RefSeq" id="XP_022464735.1">
    <property type="nucleotide sequence ID" value="XM_022608216.1"/>
</dbReference>
<dbReference type="Pfam" id="PF13920">
    <property type="entry name" value="zf-C3HC4_3"/>
    <property type="match status" value="1"/>
</dbReference>
<dbReference type="OMA" id="CFALCED"/>
<feature type="transmembrane region" description="Helical" evidence="2">
    <location>
        <begin position="222"/>
        <end position="243"/>
    </location>
</feature>
<sequence>MNITSHSSIFDEIGYLNQTNHYLVTGDSIFARLLNGPYKFLYTLHDAVQQQYTEAQMILNYSRSDGQQGSIESTSPWEPLAFLTNFFSTKYAVVCLVFALLMNKYVMNSTQRPSLVSRGQLTPSPIPKWGVYSAHSVSIFSLLYMMVVPFQRQVDSKGNLDIYLFSHFIVFTASNVVETVFSIQNNMLPLESPDFSIFELAIQSYKMLNDAKFDGPLNFNLAYLPDLTLALVGRLVIHIVDVFQLRKYRLFASTVVNCIHSGVLTYILMDYGASYIPLTVRIRHFPKVFFTMVSLLSLSSYAAAVLVRWNPFHDMPELNTEELQFHSFVHNWWSHLNLTGEEDYFTAMKKLALLLCLGIDSKDKHYNRELPSVTLSDSLNKNFKISRYLIDQTGTILDQVEPSVRFGRVKHSKTAVGGAIISLWNIVVFLFRLIFPTRTHKDHIIKPSWPKSSTTLCATRQNVSNWGGEEQDEVGWIADKSDDSDDSDDNDEEYVLDNNSLDEPNLTSHSDSDSDSDLGIDDVPGAEFFELLTPPSGLTINDDLQWVASTSAILQAHLSSASRVTRFNYEKQAHLHAKDSTDNFNDEIDHTCAICKTNPRDIILWPCKCFAICSSCKVSLALRGYKTCICCRRTVSGFSKVHYTHSR</sequence>
<feature type="transmembrane region" description="Helical" evidence="2">
    <location>
        <begin position="288"/>
        <end position="307"/>
    </location>
</feature>
<dbReference type="GO" id="GO:0006511">
    <property type="term" value="P:ubiquitin-dependent protein catabolic process"/>
    <property type="evidence" value="ECO:0007669"/>
    <property type="project" value="TreeGrafter"/>
</dbReference>
<gene>
    <name evidence="3" type="primary">KNAG0E02280</name>
    <name evidence="3" type="ordered locus">KNAG_0E02280</name>
</gene>
<dbReference type="Gene3D" id="3.30.40.10">
    <property type="entry name" value="Zinc/RING finger domain, C3HC4 (zinc finger)"/>
    <property type="match status" value="1"/>
</dbReference>
<dbReference type="CDD" id="cd16616">
    <property type="entry name" value="mRING-HC-C4C4_Asi1p-like"/>
    <property type="match status" value="1"/>
</dbReference>
<dbReference type="PANTHER" id="PTHR22696">
    <property type="entry name" value="E3 UBIQUITIN-PROTEIN LIGASE RNF26"/>
    <property type="match status" value="1"/>
</dbReference>
<keyword evidence="4" id="KW-1185">Reference proteome</keyword>
<feature type="region of interest" description="Disordered" evidence="1">
    <location>
        <begin position="463"/>
        <end position="517"/>
    </location>
</feature>
<keyword evidence="2" id="KW-0472">Membrane</keyword>
<dbReference type="OrthoDB" id="66726at2759"/>
<organism evidence="3 4">
    <name type="scientific">Huiozyma naganishii (strain ATCC MYA-139 / BCRC 22969 / CBS 8797 / KCTC 17520 / NBRC 10181 / NCYC 3082 / Yp74L-3)</name>
    <name type="common">Yeast</name>
    <name type="synonym">Kazachstania naganishii</name>
    <dbReference type="NCBI Taxonomy" id="1071383"/>
    <lineage>
        <taxon>Eukaryota</taxon>
        <taxon>Fungi</taxon>
        <taxon>Dikarya</taxon>
        <taxon>Ascomycota</taxon>
        <taxon>Saccharomycotina</taxon>
        <taxon>Saccharomycetes</taxon>
        <taxon>Saccharomycetales</taxon>
        <taxon>Saccharomycetaceae</taxon>
        <taxon>Huiozyma</taxon>
    </lineage>
</organism>
<feature type="transmembrane region" description="Helical" evidence="2">
    <location>
        <begin position="415"/>
        <end position="435"/>
    </location>
</feature>
<evidence type="ECO:0000256" key="2">
    <source>
        <dbReference type="SAM" id="Phobius"/>
    </source>
</evidence>
<protein>
    <recommendedName>
        <fullName evidence="5">RING-type domain-containing protein</fullName>
    </recommendedName>
</protein>
<evidence type="ECO:0008006" key="5">
    <source>
        <dbReference type="Google" id="ProtNLM"/>
    </source>
</evidence>
<dbReference type="EMBL" id="HE978318">
    <property type="protein sequence ID" value="CCK70489.1"/>
    <property type="molecule type" value="Genomic_DNA"/>
</dbReference>
<dbReference type="GeneID" id="34526189"/>
<feature type="transmembrane region" description="Helical" evidence="2">
    <location>
        <begin position="250"/>
        <end position="268"/>
    </location>
</feature>
<proteinExistence type="predicted"/>
<name>J7S6P7_HUIN7</name>
<feature type="compositionally biased region" description="Acidic residues" evidence="1">
    <location>
        <begin position="482"/>
        <end position="495"/>
    </location>
</feature>
<dbReference type="GO" id="GO:0061630">
    <property type="term" value="F:ubiquitin protein ligase activity"/>
    <property type="evidence" value="ECO:0007669"/>
    <property type="project" value="TreeGrafter"/>
</dbReference>
<feature type="transmembrane region" description="Helical" evidence="2">
    <location>
        <begin position="129"/>
        <end position="150"/>
    </location>
</feature>